<evidence type="ECO:0000259" key="6">
    <source>
        <dbReference type="PROSITE" id="PS51366"/>
    </source>
</evidence>
<dbReference type="InterPro" id="IPR003890">
    <property type="entry name" value="MIF4G-like_typ-3"/>
</dbReference>
<feature type="compositionally biased region" description="Basic and acidic residues" evidence="5">
    <location>
        <begin position="287"/>
        <end position="302"/>
    </location>
</feature>
<feature type="compositionally biased region" description="Polar residues" evidence="5">
    <location>
        <begin position="35"/>
        <end position="51"/>
    </location>
</feature>
<dbReference type="SUPFAM" id="SSF48371">
    <property type="entry name" value="ARM repeat"/>
    <property type="match status" value="1"/>
</dbReference>
<feature type="compositionally biased region" description="Acidic residues" evidence="5">
    <location>
        <begin position="360"/>
        <end position="400"/>
    </location>
</feature>
<feature type="coiled-coil region" evidence="4">
    <location>
        <begin position="455"/>
        <end position="482"/>
    </location>
</feature>
<feature type="region of interest" description="Disordered" evidence="5">
    <location>
        <begin position="284"/>
        <end position="410"/>
    </location>
</feature>
<gene>
    <name evidence="7" type="ORF">FSP39_002929</name>
</gene>
<name>A0AA88YH94_PINIB</name>
<evidence type="ECO:0000313" key="8">
    <source>
        <dbReference type="Proteomes" id="UP001186944"/>
    </source>
</evidence>
<dbReference type="Gene3D" id="1.25.40.180">
    <property type="match status" value="1"/>
</dbReference>
<comment type="caution">
    <text evidence="7">The sequence shown here is derived from an EMBL/GenBank/DDBJ whole genome shotgun (WGS) entry which is preliminary data.</text>
</comment>
<feature type="compositionally biased region" description="Basic residues" evidence="5">
    <location>
        <begin position="62"/>
        <end position="81"/>
    </location>
</feature>
<dbReference type="Pfam" id="PF02847">
    <property type="entry name" value="MA3"/>
    <property type="match status" value="1"/>
</dbReference>
<accession>A0AA88YH94</accession>
<dbReference type="InterPro" id="IPR003891">
    <property type="entry name" value="Initiation_fac_eIF4g_MI"/>
</dbReference>
<organism evidence="7 8">
    <name type="scientific">Pinctada imbricata</name>
    <name type="common">Atlantic pearl-oyster</name>
    <name type="synonym">Pinctada martensii</name>
    <dbReference type="NCBI Taxonomy" id="66713"/>
    <lineage>
        <taxon>Eukaryota</taxon>
        <taxon>Metazoa</taxon>
        <taxon>Spiralia</taxon>
        <taxon>Lophotrochozoa</taxon>
        <taxon>Mollusca</taxon>
        <taxon>Bivalvia</taxon>
        <taxon>Autobranchia</taxon>
        <taxon>Pteriomorphia</taxon>
        <taxon>Pterioida</taxon>
        <taxon>Pterioidea</taxon>
        <taxon>Pteriidae</taxon>
        <taxon>Pinctada</taxon>
    </lineage>
</organism>
<evidence type="ECO:0000313" key="7">
    <source>
        <dbReference type="EMBL" id="KAK3101352.1"/>
    </source>
</evidence>
<dbReference type="PANTHER" id="PTHR18034:SF4">
    <property type="entry name" value="NUCLEOLAR MIF4G DOMAIN-CONTAINING PROTEIN 1"/>
    <property type="match status" value="1"/>
</dbReference>
<evidence type="ECO:0000256" key="3">
    <source>
        <dbReference type="ARBA" id="ARBA00023242"/>
    </source>
</evidence>
<proteinExistence type="inferred from homology"/>
<dbReference type="GO" id="GO:0003723">
    <property type="term" value="F:RNA binding"/>
    <property type="evidence" value="ECO:0007669"/>
    <property type="project" value="InterPro"/>
</dbReference>
<dbReference type="InterPro" id="IPR016024">
    <property type="entry name" value="ARM-type_fold"/>
</dbReference>
<evidence type="ECO:0000256" key="4">
    <source>
        <dbReference type="SAM" id="Coils"/>
    </source>
</evidence>
<dbReference type="SMART" id="SM00543">
    <property type="entry name" value="MIF4G"/>
    <property type="match status" value="1"/>
</dbReference>
<dbReference type="GO" id="GO:0005730">
    <property type="term" value="C:nucleolus"/>
    <property type="evidence" value="ECO:0007669"/>
    <property type="project" value="UniProtKB-SubCell"/>
</dbReference>
<comment type="subcellular location">
    <subcellularLocation>
        <location evidence="1">Nucleus</location>
        <location evidence="1">Nucleolus</location>
    </subcellularLocation>
</comment>
<dbReference type="AlphaFoldDB" id="A0AA88YH94"/>
<feature type="compositionally biased region" description="Acidic residues" evidence="5">
    <location>
        <begin position="239"/>
        <end position="262"/>
    </location>
</feature>
<protein>
    <recommendedName>
        <fullName evidence="6">MI domain-containing protein</fullName>
    </recommendedName>
</protein>
<dbReference type="EMBL" id="VSWD01000005">
    <property type="protein sequence ID" value="KAK3101352.1"/>
    <property type="molecule type" value="Genomic_DNA"/>
</dbReference>
<keyword evidence="4" id="KW-0175">Coiled coil</keyword>
<dbReference type="PANTHER" id="PTHR18034">
    <property type="entry name" value="CELL CYCLE CONTROL PROTEIN CWF22-RELATED"/>
    <property type="match status" value="1"/>
</dbReference>
<dbReference type="SMART" id="SM00544">
    <property type="entry name" value="MA3"/>
    <property type="match status" value="1"/>
</dbReference>
<feature type="region of interest" description="Disordered" evidence="5">
    <location>
        <begin position="1"/>
        <end position="20"/>
    </location>
</feature>
<reference evidence="7" key="1">
    <citation type="submission" date="2019-08" db="EMBL/GenBank/DDBJ databases">
        <title>The improved chromosome-level genome for the pearl oyster Pinctada fucata martensii using PacBio sequencing and Hi-C.</title>
        <authorList>
            <person name="Zheng Z."/>
        </authorList>
    </citation>
    <scope>NUCLEOTIDE SEQUENCE</scope>
    <source>
        <strain evidence="7">ZZ-2019</strain>
        <tissue evidence="7">Adductor muscle</tissue>
    </source>
</reference>
<evidence type="ECO:0000256" key="5">
    <source>
        <dbReference type="SAM" id="MobiDB-lite"/>
    </source>
</evidence>
<dbReference type="PROSITE" id="PS51366">
    <property type="entry name" value="MI"/>
    <property type="match status" value="1"/>
</dbReference>
<dbReference type="InterPro" id="IPR050781">
    <property type="entry name" value="CWC22_splicing_factor"/>
</dbReference>
<dbReference type="GO" id="GO:0042274">
    <property type="term" value="P:ribosomal small subunit biogenesis"/>
    <property type="evidence" value="ECO:0007669"/>
    <property type="project" value="TreeGrafter"/>
</dbReference>
<feature type="region of interest" description="Disordered" evidence="5">
    <location>
        <begin position="130"/>
        <end position="186"/>
    </location>
</feature>
<feature type="region of interest" description="Disordered" evidence="5">
    <location>
        <begin position="33"/>
        <end position="84"/>
    </location>
</feature>
<feature type="compositionally biased region" description="Basic and acidic residues" evidence="5">
    <location>
        <begin position="401"/>
        <end position="410"/>
    </location>
</feature>
<dbReference type="Proteomes" id="UP001186944">
    <property type="component" value="Unassembled WGS sequence"/>
</dbReference>
<dbReference type="Pfam" id="PF02854">
    <property type="entry name" value="MIF4G"/>
    <property type="match status" value="1"/>
</dbReference>
<sequence>MGRKRKKGFRKDDQDQPNLKRFRDDLLKLIESSDHSGSQSFDLNKQVPQINRKQRRKEERKLKKARRNAHSMRQKVVKNSRKASSSLGFLRRNIRTRHQQLRSAAYKAMVRPQLEYAASVWDPHTLPTLESRMETMEKKNKEQKEMERKEKMKEKKLKDKERRKQRQSEKKKMEEERRREAVREDIRREEKMLKHLEKQLHLNKRKSKNLPQSFIDDGLDYLLDVVDENKMSDLYNEGAESDLEDLKEEDEDDFSGDDDASDAQETNLVDDKSRVDKLAKKILKLSETSEKEGSKENSGNEKKKVHFEDDELDDDDLEENDSEQEPGDDDVDDLEDEDIDDLDEDEIDDCDKDDVKNDDSIDDEENENDDDIDSDGDENDDDTDSEDEEKDDDEEDNGYDDELKKEKNMELEKPVYKEDIYGRLRDEEGNIVPSPAAAGGKYVPPGKRLQLAGGDQKKKVQLERLKKQLKGLVNRASESNMQAICSQIEIVFLGNSRADVTETLSMIIIEAVVSPSLTPERLVMEMVMLLAVLHGNIGNEIGATFLEHLAHKFEELCNHGDSYGDGKEMDNVVLLISHMYNFKVIHSLLIIDVIRKFLVSFMEKDVELLLLILKNVGFSLRKDDAIALKEIIQEIQSKAVAMDTSKSVDQSRVRFMLDTLLAIKNNNMRKIPNYDPDLIEQLKKSTRNVLRGTTLGDGQLRISLDDLLHAENKGKWWVVGSAWEGRDKGVMPDVTITTTSSVIDGMSSKILQLAHKQRMNTDIRRNIFCVMMTAEDYIDAFEKLMRLGLKNQQEREIIHVIIDSCQQEKTFNPFYALLMQKFCECDRRFQMTFQFALWDKFKEMGNLTEYNRSNLAKLVTYLLSTKAQSLSIFKVVEFGTLDTAMVRFMKQVLTELLVDHPEDISHAVFIRIAPLSKLQMLQEGLKLFMQHFLLRKKSKDLPADPKLKDRVTMAIKALSAGQSKMLL</sequence>
<feature type="domain" description="MI" evidence="6">
    <location>
        <begin position="762"/>
        <end position="878"/>
    </location>
</feature>
<feature type="compositionally biased region" description="Basic and acidic residues" evidence="5">
    <location>
        <begin position="131"/>
        <end position="186"/>
    </location>
</feature>
<evidence type="ECO:0000256" key="2">
    <source>
        <dbReference type="ARBA" id="ARBA00006856"/>
    </source>
</evidence>
<feature type="compositionally biased region" description="Acidic residues" evidence="5">
    <location>
        <begin position="308"/>
        <end position="352"/>
    </location>
</feature>
<dbReference type="FunFam" id="1.25.40.180:FF:000032">
    <property type="entry name" value="Nucleolar MIF4G domain-containing protein 1"/>
    <property type="match status" value="1"/>
</dbReference>
<evidence type="ECO:0000256" key="1">
    <source>
        <dbReference type="ARBA" id="ARBA00004604"/>
    </source>
</evidence>
<keyword evidence="8" id="KW-1185">Reference proteome</keyword>
<comment type="similarity">
    <text evidence="2">Belongs to the CWC22 family.</text>
</comment>
<keyword evidence="3" id="KW-0539">Nucleus</keyword>
<feature type="region of interest" description="Disordered" evidence="5">
    <location>
        <begin position="233"/>
        <end position="272"/>
    </location>
</feature>